<dbReference type="NCBIfam" id="TIGR03506">
    <property type="entry name" value="FlgEFG_subfam"/>
    <property type="match status" value="1"/>
</dbReference>
<keyword evidence="10" id="KW-0966">Cell projection</keyword>
<dbReference type="InterPro" id="IPR019776">
    <property type="entry name" value="Flagellar_basal_body_rod_CS"/>
</dbReference>
<evidence type="ECO:0000256" key="4">
    <source>
        <dbReference type="ARBA" id="ARBA00023143"/>
    </source>
</evidence>
<gene>
    <name evidence="10" type="primary">flgE_2</name>
    <name evidence="10" type="ORF">PSDVSF_19570</name>
</gene>
<organism evidence="10 11">
    <name type="scientific">Pseudodesulfovibrio sediminis</name>
    <dbReference type="NCBI Taxonomy" id="2810563"/>
    <lineage>
        <taxon>Bacteria</taxon>
        <taxon>Pseudomonadati</taxon>
        <taxon>Thermodesulfobacteriota</taxon>
        <taxon>Desulfovibrionia</taxon>
        <taxon>Desulfovibrionales</taxon>
        <taxon>Desulfovibrionaceae</taxon>
    </lineage>
</organism>
<keyword evidence="10" id="KW-0282">Flagellum</keyword>
<feature type="domain" description="Flagellar hook protein FlgE D2" evidence="8">
    <location>
        <begin position="228"/>
        <end position="421"/>
    </location>
</feature>
<reference evidence="10" key="1">
    <citation type="journal article" date="2022" name="Arch. Microbiol.">
        <title>Pseudodesulfovibrio sediminis sp. nov., a mesophilic and neutrophilic sulfate-reducing bacterium isolated from sediment of a brackish lake.</title>
        <authorList>
            <person name="Takahashi A."/>
            <person name="Kojima H."/>
            <person name="Watanabe M."/>
            <person name="Fukui M."/>
        </authorList>
    </citation>
    <scope>NUCLEOTIDE SEQUENCE</scope>
    <source>
        <strain evidence="10">SF6</strain>
    </source>
</reference>
<keyword evidence="11" id="KW-1185">Reference proteome</keyword>
<sequence length="541" mass="57312">MSFSALYVGATGVVAHNENMQVVANNLANVSTNGYKKADMQFGTLMSQQLATGGAQYQSGSVSMSQIGKGVGISEIRTIFKEGSLANTNTATDLAITGEGFFGVYNTASSGSGSGPTNYTRAGAFRFDRDAYLVDASGYQLQGYAVDRETGEIATTVSAIQLPYEDLTIDGEDYRLVRSEPRATTSMEMVTNLDASGTDTFTSINNPFFAMHEAYDSSLSNASTPFGDTLPQYSSSILVYDEDGNGHDMTVYFDPVSSDTLSNAVPGYSYWEYLVAFPGTEDGSAAYGTSAAGLAGMGVLTFNDQGEMIGQAAFSLNETASGGGKSLGSWIPATFDEDGLPQVTATFGSNGSAIGDAQTISYDFGLNSGDASWVGSSAGTAASVGLNVNNLQEMSGMQRDARVTTSYDLPSSTMFHTQDGYAEGYLQNVSVDRDGFLNGHFTNGQEEQIYQLAIYRFNSPWGLRRSGNTNFVETAASGNAIEGTAGDRGRGVINQNTLEESNVDMAEEFAKMIITQRGFQANTKIITTADGLLNTAISTKR</sequence>
<keyword evidence="4 5" id="KW-0975">Bacterial flagellum</keyword>
<dbReference type="Gene3D" id="2.60.98.20">
    <property type="entry name" value="Flagellar hook protein FlgE"/>
    <property type="match status" value="1"/>
</dbReference>
<evidence type="ECO:0000259" key="9">
    <source>
        <dbReference type="Pfam" id="PF22692"/>
    </source>
</evidence>
<dbReference type="SUPFAM" id="SSF117143">
    <property type="entry name" value="Flagellar hook protein flgE"/>
    <property type="match status" value="1"/>
</dbReference>
<dbReference type="Pfam" id="PF22692">
    <property type="entry name" value="LlgE_F_G_D1"/>
    <property type="match status" value="1"/>
</dbReference>
<dbReference type="Pfam" id="PF07559">
    <property type="entry name" value="FlgE_D2"/>
    <property type="match status" value="1"/>
</dbReference>
<dbReference type="Pfam" id="PF06429">
    <property type="entry name" value="Flg_bbr_C"/>
    <property type="match status" value="1"/>
</dbReference>
<dbReference type="EMBL" id="AP024485">
    <property type="protein sequence ID" value="BCS88715.1"/>
    <property type="molecule type" value="Genomic_DNA"/>
</dbReference>
<evidence type="ECO:0000256" key="1">
    <source>
        <dbReference type="ARBA" id="ARBA00004117"/>
    </source>
</evidence>
<dbReference type="RefSeq" id="WP_229590708.1">
    <property type="nucleotide sequence ID" value="NZ_AP024485.1"/>
</dbReference>
<dbReference type="PANTHER" id="PTHR30435">
    <property type="entry name" value="FLAGELLAR PROTEIN"/>
    <property type="match status" value="1"/>
</dbReference>
<evidence type="ECO:0000259" key="6">
    <source>
        <dbReference type="Pfam" id="PF00460"/>
    </source>
</evidence>
<evidence type="ECO:0000313" key="10">
    <source>
        <dbReference type="EMBL" id="BCS88715.1"/>
    </source>
</evidence>
<comment type="similarity">
    <text evidence="2 5">Belongs to the flagella basal body rod proteins family.</text>
</comment>
<evidence type="ECO:0000259" key="8">
    <source>
        <dbReference type="Pfam" id="PF07559"/>
    </source>
</evidence>
<proteinExistence type="inferred from homology"/>
<name>A0ABN6EU52_9BACT</name>
<feature type="domain" description="Flagellar hook protein FlgE/F/G-like D1" evidence="9">
    <location>
        <begin position="95"/>
        <end position="163"/>
    </location>
</feature>
<comment type="subcellular location">
    <subcellularLocation>
        <location evidence="1 5">Bacterial flagellum basal body</location>
    </subcellularLocation>
</comment>
<dbReference type="InterPro" id="IPR020013">
    <property type="entry name" value="Flagellar_FlgE/F/G"/>
</dbReference>
<dbReference type="InterPro" id="IPR001444">
    <property type="entry name" value="Flag_bb_rod_N"/>
</dbReference>
<dbReference type="InterPro" id="IPR010930">
    <property type="entry name" value="Flg_bb/hook_C_dom"/>
</dbReference>
<accession>A0ABN6EU52</accession>
<protein>
    <recommendedName>
        <fullName evidence="3 5">Flagellar hook protein FlgE</fullName>
    </recommendedName>
</protein>
<dbReference type="InterPro" id="IPR037925">
    <property type="entry name" value="FlgE/F/G-like"/>
</dbReference>
<evidence type="ECO:0000313" key="11">
    <source>
        <dbReference type="Proteomes" id="UP001053296"/>
    </source>
</evidence>
<dbReference type="Pfam" id="PF00460">
    <property type="entry name" value="Flg_bb_rod"/>
    <property type="match status" value="1"/>
</dbReference>
<dbReference type="InterPro" id="IPR053967">
    <property type="entry name" value="LlgE_F_G-like_D1"/>
</dbReference>
<dbReference type="PROSITE" id="PS00588">
    <property type="entry name" value="FLAGELLA_BB_ROD"/>
    <property type="match status" value="1"/>
</dbReference>
<dbReference type="PANTHER" id="PTHR30435:SF1">
    <property type="entry name" value="FLAGELLAR HOOK PROTEIN FLGE"/>
    <property type="match status" value="1"/>
</dbReference>
<keyword evidence="10" id="KW-0969">Cilium</keyword>
<comment type="function">
    <text evidence="5">A flexible structure which links the flagellar filament to the drive apparatus in the basal body.</text>
</comment>
<evidence type="ECO:0000256" key="5">
    <source>
        <dbReference type="RuleBase" id="RU362116"/>
    </source>
</evidence>
<feature type="domain" description="Flagellar basal-body/hook protein C-terminal" evidence="7">
    <location>
        <begin position="495"/>
        <end position="538"/>
    </location>
</feature>
<dbReference type="Proteomes" id="UP001053296">
    <property type="component" value="Chromosome"/>
</dbReference>
<feature type="domain" description="Flagellar basal body rod protein N-terminal" evidence="6">
    <location>
        <begin position="6"/>
        <end position="36"/>
    </location>
</feature>
<evidence type="ECO:0000256" key="2">
    <source>
        <dbReference type="ARBA" id="ARBA00009677"/>
    </source>
</evidence>
<dbReference type="InterPro" id="IPR037058">
    <property type="entry name" value="Falgellar_hook_FlgE_sf"/>
</dbReference>
<evidence type="ECO:0000259" key="7">
    <source>
        <dbReference type="Pfam" id="PF06429"/>
    </source>
</evidence>
<evidence type="ECO:0000256" key="3">
    <source>
        <dbReference type="ARBA" id="ARBA00019015"/>
    </source>
</evidence>
<dbReference type="InterPro" id="IPR011491">
    <property type="entry name" value="FlgE_D2"/>
</dbReference>